<reference evidence="1 2" key="1">
    <citation type="submission" date="2016-03" db="EMBL/GenBank/DDBJ databases">
        <authorList>
            <person name="Devillers H."/>
        </authorList>
    </citation>
    <scope>NUCLEOTIDE SEQUENCE [LARGE SCALE GENOMIC DNA]</scope>
    <source>
        <strain evidence="1">CBS 11717</strain>
    </source>
</reference>
<name>A0A1G4K750_9SACH</name>
<keyword evidence="2" id="KW-1185">Reference proteome</keyword>
<protein>
    <submittedName>
        <fullName evidence="1">LAMI_0G00430g1_1</fullName>
    </submittedName>
</protein>
<organism evidence="1 2">
    <name type="scientific">Lachancea mirantina</name>
    <dbReference type="NCBI Taxonomy" id="1230905"/>
    <lineage>
        <taxon>Eukaryota</taxon>
        <taxon>Fungi</taxon>
        <taxon>Dikarya</taxon>
        <taxon>Ascomycota</taxon>
        <taxon>Saccharomycotina</taxon>
        <taxon>Saccharomycetes</taxon>
        <taxon>Saccharomycetales</taxon>
        <taxon>Saccharomycetaceae</taxon>
        <taxon>Lachancea</taxon>
    </lineage>
</organism>
<evidence type="ECO:0000313" key="1">
    <source>
        <dbReference type="EMBL" id="SCU99728.1"/>
    </source>
</evidence>
<dbReference type="EMBL" id="LT598469">
    <property type="protein sequence ID" value="SCU99728.1"/>
    <property type="molecule type" value="Genomic_DNA"/>
</dbReference>
<sequence length="549" mass="63270">MTPGQDFEAFWTNVAKFLNQSDLLSLGRTNKTLHNRVCRPALYETIVISKSCPLRSEKCFLDAGVTYVSGFRSLKRTADQNDIFLFDRIERLLESSSLHLIGKLVIQQDTFDDHDEGIKLLQRLVDRIIEIGQVQVLDIRDNSLFDRNYSKVLQLPNLIKAQVKNLDDINKLQALSSIKSLELTLTFPNFISGSLSSRTIARLSDGLQELVVNDVECSSLRLFQYFQMENVKLSRVSSLKFNHVHGIHDYSKTMRELTNTFMKNVFNLSELKSLELEVACEADSCNCLDEFLQELAPCLAEVHSIGLIEKTFVTQGDHYTEENWDLAINRFILNLPRPDQQLKILSVRHNPPLNGLTIDSVEGNYVRRRTLYENVLPKLTNLQGLIAPTFLQSISAYEILVCDLLWNGCECDFCEKVLQLLDTFIMNHQFYNFNEGCFKDIIPTVFFAYSGDALARRFLTEIDWDIKAFTAPPVGHIWNLHGYENVRHFDDFECLYDESVWPHLAKVIMHFFNSYMDSIVKLLPNLKRCILSGIYYSVQENSHYTSIYD</sequence>
<dbReference type="Proteomes" id="UP000191024">
    <property type="component" value="Chromosome G"/>
</dbReference>
<dbReference type="AlphaFoldDB" id="A0A1G4K750"/>
<proteinExistence type="predicted"/>
<gene>
    <name evidence="1" type="ORF">LAMI_0G00430G</name>
</gene>
<dbReference type="OrthoDB" id="3976101at2759"/>
<dbReference type="STRING" id="1230905.A0A1G4K750"/>
<accession>A0A1G4K750</accession>
<evidence type="ECO:0000313" key="2">
    <source>
        <dbReference type="Proteomes" id="UP000191024"/>
    </source>
</evidence>